<dbReference type="PANTHER" id="PTHR12442">
    <property type="entry name" value="DYNEIN INTERMEDIATE CHAIN"/>
    <property type="match status" value="1"/>
</dbReference>
<dbReference type="InterPro" id="IPR001680">
    <property type="entry name" value="WD40_rpt"/>
</dbReference>
<evidence type="ECO:0000313" key="8">
    <source>
        <dbReference type="EMBL" id="VFT97396.1"/>
    </source>
</evidence>
<dbReference type="AlphaFoldDB" id="A0A485LGC1"/>
<dbReference type="EMBL" id="VJMH01006900">
    <property type="protein sequence ID" value="KAF0687597.1"/>
    <property type="molecule type" value="Genomic_DNA"/>
</dbReference>
<organism evidence="8 9">
    <name type="scientific">Aphanomyces stellatus</name>
    <dbReference type="NCBI Taxonomy" id="120398"/>
    <lineage>
        <taxon>Eukaryota</taxon>
        <taxon>Sar</taxon>
        <taxon>Stramenopiles</taxon>
        <taxon>Oomycota</taxon>
        <taxon>Saprolegniomycetes</taxon>
        <taxon>Saprolegniales</taxon>
        <taxon>Verrucalvaceae</taxon>
        <taxon>Aphanomyces</taxon>
    </lineage>
</organism>
<keyword evidence="3 5" id="KW-0853">WD repeat</keyword>
<dbReference type="InterPro" id="IPR015943">
    <property type="entry name" value="WD40/YVTN_repeat-like_dom_sf"/>
</dbReference>
<name>A0A485LGC1_9STRA</name>
<feature type="repeat" description="WD" evidence="5">
    <location>
        <begin position="408"/>
        <end position="440"/>
    </location>
</feature>
<dbReference type="PROSITE" id="PS50082">
    <property type="entry name" value="WD_REPEATS_2"/>
    <property type="match status" value="1"/>
</dbReference>
<dbReference type="OrthoDB" id="445052at2759"/>
<evidence type="ECO:0000256" key="1">
    <source>
        <dbReference type="ARBA" id="ARBA00004496"/>
    </source>
</evidence>
<dbReference type="Gene3D" id="2.130.10.10">
    <property type="entry name" value="YVTN repeat-like/Quinoprotein amine dehydrogenase"/>
    <property type="match status" value="2"/>
</dbReference>
<keyword evidence="9" id="KW-1185">Reference proteome</keyword>
<gene>
    <name evidence="8" type="primary">Aste57867_20716</name>
    <name evidence="7" type="ORF">As57867_020648</name>
    <name evidence="8" type="ORF">ASTE57867_20716</name>
</gene>
<protein>
    <submittedName>
        <fullName evidence="8">Aste57867_20716 protein</fullName>
    </submittedName>
</protein>
<evidence type="ECO:0000256" key="4">
    <source>
        <dbReference type="ARBA" id="ARBA00022737"/>
    </source>
</evidence>
<keyword evidence="2" id="KW-0963">Cytoplasm</keyword>
<dbReference type="SMART" id="SM00320">
    <property type="entry name" value="WD40"/>
    <property type="match status" value="5"/>
</dbReference>
<dbReference type="GO" id="GO:0045504">
    <property type="term" value="F:dynein heavy chain binding"/>
    <property type="evidence" value="ECO:0007669"/>
    <property type="project" value="TreeGrafter"/>
</dbReference>
<accession>A0A485LGC1</accession>
<evidence type="ECO:0000256" key="2">
    <source>
        <dbReference type="ARBA" id="ARBA00022490"/>
    </source>
</evidence>
<dbReference type="Pfam" id="PF00400">
    <property type="entry name" value="WD40"/>
    <property type="match status" value="3"/>
</dbReference>
<dbReference type="GO" id="GO:0045503">
    <property type="term" value="F:dynein light chain binding"/>
    <property type="evidence" value="ECO:0007669"/>
    <property type="project" value="TreeGrafter"/>
</dbReference>
<dbReference type="InterPro" id="IPR050687">
    <property type="entry name" value="Dynein_IC"/>
</dbReference>
<dbReference type="EMBL" id="CAADRA010006926">
    <property type="protein sequence ID" value="VFT97396.1"/>
    <property type="molecule type" value="Genomic_DNA"/>
</dbReference>
<evidence type="ECO:0000256" key="5">
    <source>
        <dbReference type="PROSITE-ProRule" id="PRU00221"/>
    </source>
</evidence>
<feature type="compositionally biased region" description="Polar residues" evidence="6">
    <location>
        <begin position="12"/>
        <end position="21"/>
    </location>
</feature>
<dbReference type="SUPFAM" id="SSF50978">
    <property type="entry name" value="WD40 repeat-like"/>
    <property type="match status" value="1"/>
</dbReference>
<evidence type="ECO:0000313" key="7">
    <source>
        <dbReference type="EMBL" id="KAF0687597.1"/>
    </source>
</evidence>
<evidence type="ECO:0000313" key="9">
    <source>
        <dbReference type="Proteomes" id="UP000332933"/>
    </source>
</evidence>
<dbReference type="GO" id="GO:0042073">
    <property type="term" value="P:intraciliary transport"/>
    <property type="evidence" value="ECO:0007669"/>
    <property type="project" value="TreeGrafter"/>
</dbReference>
<sequence>MRFQDAHAGSCSFRSKASAKNPTKDAMTDAVQVDFESISTQTSVAVDNSSQTEFIERAGGNQAAAEVTEDVQSFLTKAGARMLEEMNKGGQWAIFNELQQDDESDEKGATKILTLAFDFFSHFKPAATADAATAAVSKQSAGLQLQVTGVSWNATGSVLAVSYGRFDHSGWCDYRSALCLWNIFSADLNAAKPHVVLETSSGLMCVAHHPTNPAVVAAGSFNGEIYVWNTSLEETLVATSGIGDYFHREPVTKLAWVFDTPSREYHIASVGGDGKVLLWQLKDKLAFPVEGFLLKTKSTKQPKAAGLVVGGNPSLDFKSSSRFDCRSEGGAVGRCFSSQASKGAFKGEIKWSNNAQRLVSAAPQPTDVRRHVEAYAKDKKLRDVRVATVFDAKPDVHWLYKSALDFAFEPHGGPVYDIHYSPFHPSLFLTGSSDGSVRLYHYLQKAPVVCFEVGPQYLYSVAWSKTRPLVFAVASEDGSVYIYDLKENQLHPTATLASDAKAQHRPAIFSVEFNPRQRNFLASGDGNGLAHVWKLPWQLSNLQPEELTFLEQLATTTSNQQSTS</sequence>
<reference evidence="7" key="2">
    <citation type="submission" date="2019-06" db="EMBL/GenBank/DDBJ databases">
        <title>Genomics analysis of Aphanomyces spp. identifies a new class of oomycete effector associated with host adaptation.</title>
        <authorList>
            <person name="Gaulin E."/>
        </authorList>
    </citation>
    <scope>NUCLEOTIDE SEQUENCE</scope>
    <source>
        <strain evidence="7">CBS 578.67</strain>
    </source>
</reference>
<dbReference type="InterPro" id="IPR036322">
    <property type="entry name" value="WD40_repeat_dom_sf"/>
</dbReference>
<dbReference type="GO" id="GO:0005868">
    <property type="term" value="C:cytoplasmic dynein complex"/>
    <property type="evidence" value="ECO:0007669"/>
    <property type="project" value="TreeGrafter"/>
</dbReference>
<evidence type="ECO:0000256" key="6">
    <source>
        <dbReference type="SAM" id="MobiDB-lite"/>
    </source>
</evidence>
<comment type="subcellular location">
    <subcellularLocation>
        <location evidence="1">Cytoplasm</location>
    </subcellularLocation>
</comment>
<dbReference type="Proteomes" id="UP000332933">
    <property type="component" value="Unassembled WGS sequence"/>
</dbReference>
<reference evidence="8 9" key="1">
    <citation type="submission" date="2019-03" db="EMBL/GenBank/DDBJ databases">
        <authorList>
            <person name="Gaulin E."/>
            <person name="Dumas B."/>
        </authorList>
    </citation>
    <scope>NUCLEOTIDE SEQUENCE [LARGE SCALE GENOMIC DNA]</scope>
    <source>
        <strain evidence="8">CBS 568.67</strain>
    </source>
</reference>
<dbReference type="PANTHER" id="PTHR12442:SF26">
    <property type="entry name" value="CYTOPLASMIC DYNEIN 2 INTERMEDIATE CHAIN 2"/>
    <property type="match status" value="1"/>
</dbReference>
<feature type="region of interest" description="Disordered" evidence="6">
    <location>
        <begin position="1"/>
        <end position="25"/>
    </location>
</feature>
<keyword evidence="4" id="KW-0677">Repeat</keyword>
<dbReference type="GO" id="GO:0097014">
    <property type="term" value="C:ciliary plasm"/>
    <property type="evidence" value="ECO:0007669"/>
    <property type="project" value="TreeGrafter"/>
</dbReference>
<proteinExistence type="predicted"/>
<evidence type="ECO:0000256" key="3">
    <source>
        <dbReference type="ARBA" id="ARBA00022574"/>
    </source>
</evidence>